<gene>
    <name evidence="2" type="ORF">KIN20_035694</name>
</gene>
<sequence>MFVEEEQQTVERMLMVLWADDVFAGKGNSVQIPEQVPQVVQSISSDTSLIAVIVSAMTVVRLIILIELPKRSVELLWSEAGHRKDSTRSITSSPPGTTGVKREHLDK</sequence>
<evidence type="ECO:0000256" key="1">
    <source>
        <dbReference type="SAM" id="MobiDB-lite"/>
    </source>
</evidence>
<evidence type="ECO:0000313" key="3">
    <source>
        <dbReference type="Proteomes" id="UP001196413"/>
    </source>
</evidence>
<accession>A0AAD5RC57</accession>
<comment type="caution">
    <text evidence="2">The sequence shown here is derived from an EMBL/GenBank/DDBJ whole genome shotgun (WGS) entry which is preliminary data.</text>
</comment>
<dbReference type="AlphaFoldDB" id="A0AAD5RC57"/>
<organism evidence="2 3">
    <name type="scientific">Parelaphostrongylus tenuis</name>
    <name type="common">Meningeal worm</name>
    <dbReference type="NCBI Taxonomy" id="148309"/>
    <lineage>
        <taxon>Eukaryota</taxon>
        <taxon>Metazoa</taxon>
        <taxon>Ecdysozoa</taxon>
        <taxon>Nematoda</taxon>
        <taxon>Chromadorea</taxon>
        <taxon>Rhabditida</taxon>
        <taxon>Rhabditina</taxon>
        <taxon>Rhabditomorpha</taxon>
        <taxon>Strongyloidea</taxon>
        <taxon>Metastrongylidae</taxon>
        <taxon>Parelaphostrongylus</taxon>
    </lineage>
</organism>
<evidence type="ECO:0000313" key="2">
    <source>
        <dbReference type="EMBL" id="KAJ1373323.1"/>
    </source>
</evidence>
<feature type="region of interest" description="Disordered" evidence="1">
    <location>
        <begin position="81"/>
        <end position="107"/>
    </location>
</feature>
<keyword evidence="3" id="KW-1185">Reference proteome</keyword>
<proteinExistence type="predicted"/>
<dbReference type="Proteomes" id="UP001196413">
    <property type="component" value="Unassembled WGS sequence"/>
</dbReference>
<name>A0AAD5RC57_PARTN</name>
<reference evidence="2" key="1">
    <citation type="submission" date="2021-06" db="EMBL/GenBank/DDBJ databases">
        <title>Parelaphostrongylus tenuis whole genome reference sequence.</title>
        <authorList>
            <person name="Garwood T.J."/>
            <person name="Larsen P.A."/>
            <person name="Fountain-Jones N.M."/>
            <person name="Garbe J.R."/>
            <person name="Macchietto M.G."/>
            <person name="Kania S.A."/>
            <person name="Gerhold R.W."/>
            <person name="Richards J.E."/>
            <person name="Wolf T.M."/>
        </authorList>
    </citation>
    <scope>NUCLEOTIDE SEQUENCE</scope>
    <source>
        <strain evidence="2">MNPRO001-30</strain>
        <tissue evidence="2">Meninges</tissue>
    </source>
</reference>
<dbReference type="EMBL" id="JAHQIW010007264">
    <property type="protein sequence ID" value="KAJ1373323.1"/>
    <property type="molecule type" value="Genomic_DNA"/>
</dbReference>
<protein>
    <submittedName>
        <fullName evidence="2">Uncharacterized protein</fullName>
    </submittedName>
</protein>